<evidence type="ECO:0000256" key="1">
    <source>
        <dbReference type="SAM" id="MobiDB-lite"/>
    </source>
</evidence>
<accession>A0A1D7QS10</accession>
<dbReference type="Proteomes" id="UP000094463">
    <property type="component" value="Chromosome"/>
</dbReference>
<evidence type="ECO:0000313" key="3">
    <source>
        <dbReference type="Proteomes" id="UP000094463"/>
    </source>
</evidence>
<keyword evidence="3" id="KW-1185">Reference proteome</keyword>
<evidence type="ECO:0000313" key="2">
    <source>
        <dbReference type="EMBL" id="AOM81795.1"/>
    </source>
</evidence>
<reference evidence="2 3" key="1">
    <citation type="submission" date="2015-08" db="EMBL/GenBank/DDBJ databases">
        <title>The complete genome sequence of Bacillus beveridgei MLTeJB.</title>
        <authorList>
            <person name="Hanson T.E."/>
            <person name="Mesa C."/>
            <person name="Basesman S.M."/>
            <person name="Oremland R.S."/>
        </authorList>
    </citation>
    <scope>NUCLEOTIDE SEQUENCE [LARGE SCALE GENOMIC DNA]</scope>
    <source>
        <strain evidence="2 3">MLTeJB</strain>
    </source>
</reference>
<protein>
    <submittedName>
        <fullName evidence="2">Uncharacterized protein</fullName>
    </submittedName>
</protein>
<dbReference type="STRING" id="632773.BBEV_0401"/>
<proteinExistence type="predicted"/>
<feature type="region of interest" description="Disordered" evidence="1">
    <location>
        <begin position="1"/>
        <end position="24"/>
    </location>
</feature>
<sequence length="55" mass="6105">MMLTQLRQKCPADGSTEVTDENDQRRSLDQVVQLMGVAVCCFKGVIELHSSSSFD</sequence>
<dbReference type="KEGG" id="bbev:BBEV_0401"/>
<dbReference type="EMBL" id="CP012502">
    <property type="protein sequence ID" value="AOM81795.1"/>
    <property type="molecule type" value="Genomic_DNA"/>
</dbReference>
<gene>
    <name evidence="2" type="ORF">BBEV_0401</name>
</gene>
<name>A0A1D7QS10_9BACI</name>
<organism evidence="2 3">
    <name type="scientific">Salisediminibacterium beveridgei</name>
    <dbReference type="NCBI Taxonomy" id="632773"/>
    <lineage>
        <taxon>Bacteria</taxon>
        <taxon>Bacillati</taxon>
        <taxon>Bacillota</taxon>
        <taxon>Bacilli</taxon>
        <taxon>Bacillales</taxon>
        <taxon>Bacillaceae</taxon>
        <taxon>Salisediminibacterium</taxon>
    </lineage>
</organism>
<dbReference type="AlphaFoldDB" id="A0A1D7QS10"/>